<comment type="caution">
    <text evidence="2">The sequence shown here is derived from an EMBL/GenBank/DDBJ whole genome shotgun (WGS) entry which is preliminary data.</text>
</comment>
<keyword evidence="3" id="KW-1185">Reference proteome</keyword>
<organism evidence="2 3">
    <name type="scientific">Nitrosomonas supralitoralis</name>
    <dbReference type="NCBI Taxonomy" id="2116706"/>
    <lineage>
        <taxon>Bacteria</taxon>
        <taxon>Pseudomonadati</taxon>
        <taxon>Pseudomonadota</taxon>
        <taxon>Betaproteobacteria</taxon>
        <taxon>Nitrosomonadales</taxon>
        <taxon>Nitrosomonadaceae</taxon>
        <taxon>Nitrosomonas</taxon>
    </lineage>
</organism>
<dbReference type="RefSeq" id="WP_106705648.1">
    <property type="nucleotide sequence ID" value="NZ_PXXU01000004.1"/>
</dbReference>
<proteinExistence type="predicted"/>
<dbReference type="AlphaFoldDB" id="A0A2P7NYQ9"/>
<keyword evidence="2" id="KW-0808">Transferase</keyword>
<feature type="domain" description="DAGKc" evidence="1">
    <location>
        <begin position="19"/>
        <end position="127"/>
    </location>
</feature>
<keyword evidence="2" id="KW-0418">Kinase</keyword>
<name>A0A2P7NYQ9_9PROT</name>
<dbReference type="Pfam" id="PF00781">
    <property type="entry name" value="DAGK_cat"/>
    <property type="match status" value="1"/>
</dbReference>
<protein>
    <submittedName>
        <fullName evidence="2">Diacylglycerol kinase</fullName>
    </submittedName>
</protein>
<dbReference type="GO" id="GO:0016301">
    <property type="term" value="F:kinase activity"/>
    <property type="evidence" value="ECO:0007669"/>
    <property type="project" value="UniProtKB-KW"/>
</dbReference>
<dbReference type="InterPro" id="IPR016064">
    <property type="entry name" value="NAD/diacylglycerol_kinase_sf"/>
</dbReference>
<gene>
    <name evidence="2" type="ORF">C7H79_02155</name>
</gene>
<dbReference type="OrthoDB" id="8557048at2"/>
<dbReference type="Proteomes" id="UP000241912">
    <property type="component" value="Unassembled WGS sequence"/>
</dbReference>
<evidence type="ECO:0000259" key="1">
    <source>
        <dbReference type="Pfam" id="PF00781"/>
    </source>
</evidence>
<evidence type="ECO:0000313" key="3">
    <source>
        <dbReference type="Proteomes" id="UP000241912"/>
    </source>
</evidence>
<reference evidence="2 3" key="1">
    <citation type="submission" date="2018-03" db="EMBL/GenBank/DDBJ databases">
        <title>Draft genome of Nitrosomonas supralitoralis APG5.</title>
        <authorList>
            <person name="Urakawa H."/>
            <person name="Lopez J.V."/>
        </authorList>
    </citation>
    <scope>NUCLEOTIDE SEQUENCE [LARGE SCALE GENOMIC DNA]</scope>
    <source>
        <strain evidence="2 3">APG5</strain>
    </source>
</reference>
<dbReference type="EMBL" id="PXXU01000004">
    <property type="protein sequence ID" value="PSJ18615.1"/>
    <property type="molecule type" value="Genomic_DNA"/>
</dbReference>
<evidence type="ECO:0000313" key="2">
    <source>
        <dbReference type="EMBL" id="PSJ18615.1"/>
    </source>
</evidence>
<dbReference type="Gene3D" id="3.40.50.10330">
    <property type="entry name" value="Probable inorganic polyphosphate/atp-NAD kinase, domain 1"/>
    <property type="match status" value="1"/>
</dbReference>
<dbReference type="SUPFAM" id="SSF111331">
    <property type="entry name" value="NAD kinase/diacylglycerol kinase-like"/>
    <property type="match status" value="1"/>
</dbReference>
<dbReference type="InterPro" id="IPR001206">
    <property type="entry name" value="Diacylglycerol_kinase_cat_dom"/>
</dbReference>
<accession>A0A2P7NYQ9</accession>
<dbReference type="InterPro" id="IPR017438">
    <property type="entry name" value="ATP-NAD_kinase_N"/>
</dbReference>
<sequence>MTLQSRIDRITAGTAKVGCLLNPMGGQVRKHKSVIRQALQEIPGIFIREASDAHSFRTAIDQLIQANIDLLVIVAGDGTTHAILGHLFTSLKTEQWPLILIVPGGTTNMTVLDLGMRGQPIRIIRQLHAYLFKPTAPKLAQRSVLCIEQTGTKPIYGMFFAVGLVARGVKFSRSRVKQIGITGGIFTSLIMLRSLVSIITGMILGRHQKEWMPVKMSITEANGRVHQGTYLFALVSTLDCMLLNIRPYWGKEPEPLHVTWVDQQCKHLWRSLWPLLSGKGEVLQEKDGYYSHNAPALTLHINDEYIVDGELYQSANIQHPLQITATNPVTFLVLKDTAITMNSSIPLSTQQLPIRLLSEVAWESNKETSPDLVPLVDSLRMRFGESLDAVMLYGSCLHSAVSLDEGIVDLYVIVNSYHKAYPERYLANLNAWLTPNVFYLEVPYQERTLRAKYAVISTKDFERGAQFWFHSYIWARFAQPSRMLYFRDDAVREHLYVAQAHSVINFLKSGVVTIDAGIINVEEIWTRCLMLTYAAELRAERETRARHLARTNLDAFTRLTDVANPMLEEILEKQENGKYLCLTTPEMQRRALWRWRLRRWQGRILSVLRLSKATLTFSNSVDYAAWKIERHTGVRVEVTPKLRRYPILWGLKVAWQLLRRGVVR</sequence>